<dbReference type="PANTHER" id="PTHR16001">
    <property type="entry name" value="ECTO-NOX DISULFIDE-THIOL EXCHANGER"/>
    <property type="match status" value="1"/>
</dbReference>
<dbReference type="InterPro" id="IPR038876">
    <property type="entry name" value="ENOX"/>
</dbReference>
<sequence length="82" mass="8773">MNFKANSFLYGMMGGMMPDGTIMGPDPSMMGGPMVKEIIHCKSCTLFPPNPNAPPPTTRERPPGCRTIFVGGLPENITGVEC</sequence>
<gene>
    <name evidence="1" type="ORF">TPAB3V08_LOCUS10918</name>
</gene>
<comment type="caution">
    <text evidence="1">The sequence shown here is derived from an EMBL/GenBank/DDBJ whole genome shotgun (WGS) entry which is preliminary data.</text>
</comment>
<proteinExistence type="predicted"/>
<dbReference type="InterPro" id="IPR035979">
    <property type="entry name" value="RBD_domain_sf"/>
</dbReference>
<dbReference type="SUPFAM" id="SSF54928">
    <property type="entry name" value="RNA-binding domain, RBD"/>
    <property type="match status" value="1"/>
</dbReference>
<accession>A0ABN7PCB3</accession>
<dbReference type="Proteomes" id="UP001153148">
    <property type="component" value="Unassembled WGS sequence"/>
</dbReference>
<name>A0ABN7PCB3_TIMPD</name>
<reference evidence="1" key="1">
    <citation type="submission" date="2021-03" db="EMBL/GenBank/DDBJ databases">
        <authorList>
            <person name="Tran Van P."/>
        </authorList>
    </citation>
    <scope>NUCLEOTIDE SEQUENCE</scope>
</reference>
<evidence type="ECO:0000313" key="1">
    <source>
        <dbReference type="EMBL" id="CAG2063971.1"/>
    </source>
</evidence>
<organism evidence="1 2">
    <name type="scientific">Timema podura</name>
    <name type="common">Walking stick</name>
    <dbReference type="NCBI Taxonomy" id="61482"/>
    <lineage>
        <taxon>Eukaryota</taxon>
        <taxon>Metazoa</taxon>
        <taxon>Ecdysozoa</taxon>
        <taxon>Arthropoda</taxon>
        <taxon>Hexapoda</taxon>
        <taxon>Insecta</taxon>
        <taxon>Pterygota</taxon>
        <taxon>Neoptera</taxon>
        <taxon>Polyneoptera</taxon>
        <taxon>Phasmatodea</taxon>
        <taxon>Timematodea</taxon>
        <taxon>Timematoidea</taxon>
        <taxon>Timematidae</taxon>
        <taxon>Timema</taxon>
    </lineage>
</organism>
<evidence type="ECO:0000313" key="2">
    <source>
        <dbReference type="Proteomes" id="UP001153148"/>
    </source>
</evidence>
<keyword evidence="2" id="KW-1185">Reference proteome</keyword>
<dbReference type="EMBL" id="CAJPIN010030468">
    <property type="protein sequence ID" value="CAG2063971.1"/>
    <property type="molecule type" value="Genomic_DNA"/>
</dbReference>
<dbReference type="PANTHER" id="PTHR16001:SF4">
    <property type="entry name" value="ECTO-NOX DISULFIDE-THIOL EXCHANGER 1-LIKE PROTEIN"/>
    <property type="match status" value="1"/>
</dbReference>
<protein>
    <submittedName>
        <fullName evidence="1">Uncharacterized protein</fullName>
    </submittedName>
</protein>
<feature type="non-terminal residue" evidence="1">
    <location>
        <position position="82"/>
    </location>
</feature>